<evidence type="ECO:0000256" key="1">
    <source>
        <dbReference type="ARBA" id="ARBA00000826"/>
    </source>
</evidence>
<dbReference type="CDD" id="cd02855">
    <property type="entry name" value="E_set_GBE_prok_N"/>
    <property type="match status" value="1"/>
</dbReference>
<dbReference type="InterPro" id="IPR044143">
    <property type="entry name" value="GlgB_N_E_set_prok"/>
</dbReference>
<feature type="domain" description="Glycosyl hydrolase family 13 catalytic" evidence="11">
    <location>
        <begin position="159"/>
        <end position="513"/>
    </location>
</feature>
<dbReference type="Proteomes" id="UP000704762">
    <property type="component" value="Unassembled WGS sequence"/>
</dbReference>
<dbReference type="EC" id="2.4.1.18" evidence="9"/>
<comment type="catalytic activity">
    <reaction evidence="1 9">
        <text>Transfers a segment of a (1-&gt;4)-alpha-D-glucan chain to a primary hydroxy group in a similar glucan chain.</text>
        <dbReference type="EC" id="2.4.1.18"/>
    </reaction>
</comment>
<comment type="pathway">
    <text evidence="2 9">Glycan biosynthesis; glycogen biosynthesis.</text>
</comment>
<protein>
    <recommendedName>
        <fullName evidence="9">1,4-alpha-glucan branching enzyme GlgB</fullName>
        <ecNumber evidence="9">2.4.1.18</ecNumber>
    </recommendedName>
    <alternativeName>
        <fullName evidence="9">1,4-alpha-D-glucan:1,4-alpha-D-glucan 6-glucosyl-transferase</fullName>
    </alternativeName>
    <alternativeName>
        <fullName evidence="9">Alpha-(1-&gt;4)-glucan branching enzyme</fullName>
    </alternativeName>
    <alternativeName>
        <fullName evidence="9">Glycogen branching enzyme</fullName>
        <shortName evidence="9">BE</shortName>
    </alternativeName>
</protein>
<keyword evidence="4 9" id="KW-0321">Glycogen metabolism</keyword>
<keyword evidence="8 9" id="KW-0119">Carbohydrate metabolism</keyword>
<dbReference type="InterPro" id="IPR017853">
    <property type="entry name" value="GH"/>
</dbReference>
<dbReference type="PIRSF" id="PIRSF000463">
    <property type="entry name" value="GlgB"/>
    <property type="match status" value="1"/>
</dbReference>
<gene>
    <name evidence="9" type="primary">glgB</name>
    <name evidence="12" type="ORF">JOE57_000273</name>
</gene>
<evidence type="ECO:0000256" key="9">
    <source>
        <dbReference type="HAMAP-Rule" id="MF_00685"/>
    </source>
</evidence>
<dbReference type="InterPro" id="IPR006048">
    <property type="entry name" value="A-amylase/branching_C"/>
</dbReference>
<dbReference type="PANTHER" id="PTHR43651">
    <property type="entry name" value="1,4-ALPHA-GLUCAN-BRANCHING ENZYME"/>
    <property type="match status" value="1"/>
</dbReference>
<accession>A0ABS2RFQ4</accession>
<dbReference type="InterPro" id="IPR014756">
    <property type="entry name" value="Ig_E-set"/>
</dbReference>
<dbReference type="Pfam" id="PF02806">
    <property type="entry name" value="Alpha-amylase_C"/>
    <property type="match status" value="1"/>
</dbReference>
<dbReference type="SUPFAM" id="SSF51445">
    <property type="entry name" value="(Trans)glycosidases"/>
    <property type="match status" value="1"/>
</dbReference>
<dbReference type="SMART" id="SM00642">
    <property type="entry name" value="Aamy"/>
    <property type="match status" value="1"/>
</dbReference>
<keyword evidence="5 9" id="KW-0328">Glycosyltransferase</keyword>
<dbReference type="NCBIfam" id="TIGR01515">
    <property type="entry name" value="branching_enzym"/>
    <property type="match status" value="1"/>
</dbReference>
<dbReference type="InterPro" id="IPR037439">
    <property type="entry name" value="Branching_enzy"/>
</dbReference>
<proteinExistence type="inferred from homology"/>
<comment type="subunit">
    <text evidence="9">Monomer.</text>
</comment>
<feature type="compositionally biased region" description="Low complexity" evidence="10">
    <location>
        <begin position="656"/>
        <end position="665"/>
    </location>
</feature>
<dbReference type="EMBL" id="JAFBCF010000001">
    <property type="protein sequence ID" value="MBM7797352.1"/>
    <property type="molecule type" value="Genomic_DNA"/>
</dbReference>
<comment type="similarity">
    <text evidence="3 9">Belongs to the glycosyl hydrolase 13 family. GlgB subfamily.</text>
</comment>
<evidence type="ECO:0000256" key="2">
    <source>
        <dbReference type="ARBA" id="ARBA00004964"/>
    </source>
</evidence>
<dbReference type="GO" id="GO:0003844">
    <property type="term" value="F:1,4-alpha-glucan branching enzyme activity"/>
    <property type="evidence" value="ECO:0007669"/>
    <property type="project" value="UniProtKB-EC"/>
</dbReference>
<dbReference type="HAMAP" id="MF_00685">
    <property type="entry name" value="GlgB"/>
    <property type="match status" value="1"/>
</dbReference>
<dbReference type="NCBIfam" id="NF008967">
    <property type="entry name" value="PRK12313.1"/>
    <property type="match status" value="1"/>
</dbReference>
<dbReference type="InterPro" id="IPR013780">
    <property type="entry name" value="Glyco_hydro_b"/>
</dbReference>
<evidence type="ECO:0000313" key="13">
    <source>
        <dbReference type="Proteomes" id="UP000704762"/>
    </source>
</evidence>
<feature type="active site" description="Nucleophile" evidence="9">
    <location>
        <position position="311"/>
    </location>
</feature>
<dbReference type="Gene3D" id="2.60.40.10">
    <property type="entry name" value="Immunoglobulins"/>
    <property type="match status" value="1"/>
</dbReference>
<keyword evidence="6 9" id="KW-0808">Transferase</keyword>
<dbReference type="InterPro" id="IPR006047">
    <property type="entry name" value="GH13_cat_dom"/>
</dbReference>
<sequence>MPFDPNGGLTGWDLTGFHEGHDTECWKRLGAHEVVVADDERGSVRGTRFSVWAPNARAVRLVGDFNWWNGEQTPMQLVPGSGVWATFVEGVGTGALYKFEVCGADGVWRLKADPMARFCEAAPHTASIVYESQYSWGDDDWLWYRGEGKPHAEPMSIYEVHLGSWRKGLTYVELASQLVEYVRWQGFTHVEFLPVAEHPFGGSWGYQVTGYFAPKSLFGSPDEFRYLVDQLHQAGIGVIVDWVPGHFPRDEWALGRFDGTALYEHADPRKGEQPDWGTFVFNFGRNEVQSFLISNAYYWLDEFHIDGLRVDAVASMLYLDYSREDGMWIPNEYGGNENLEAVQLLQRVNSHVYQRKPGVVTIAEESTSWPGVTRPVEYGGLGFGFKWNMGWMNDSLRYYGREPIYRQHHHHEMTFAMAYAYSENFILPISHDEVVHGKGSMFERVPQDEWRKFATMRAFYAFMWSHPGKQLLFMGTEFGQRREFSEERSLDWEITNDWGHRGVQRLIKDLNAVYRDHPALWRLDNDPAGFRWIDADDRGGNVFSFLRFDGDGQILACLTNFSSEPRPDYRIGLPNEGVWTEILNTDSDVYDGTGQIGNLGQVVANPVPSHGFEASANVTIPPLGAVWLLFQPEKPLADEAVGRLEAELTPPATQLGSETETAVAGGTTGRKARPQRPARPKRPRG</sequence>
<feature type="active site" description="Proton donor" evidence="9">
    <location>
        <position position="364"/>
    </location>
</feature>
<reference evidence="12 13" key="1">
    <citation type="submission" date="2021-01" db="EMBL/GenBank/DDBJ databases">
        <title>Sequencing the genomes of 1000 actinobacteria strains.</title>
        <authorList>
            <person name="Klenk H.-P."/>
        </authorList>
    </citation>
    <scope>NUCLEOTIDE SEQUENCE [LARGE SCALE GENOMIC DNA]</scope>
    <source>
        <strain evidence="12 13">DSM 18662</strain>
    </source>
</reference>
<dbReference type="PANTHER" id="PTHR43651:SF3">
    <property type="entry name" value="1,4-ALPHA-GLUCAN-BRANCHING ENZYME"/>
    <property type="match status" value="1"/>
</dbReference>
<dbReference type="CDD" id="cd11322">
    <property type="entry name" value="AmyAc_Glg_BE"/>
    <property type="match status" value="1"/>
</dbReference>
<dbReference type="SUPFAM" id="SSF81296">
    <property type="entry name" value="E set domains"/>
    <property type="match status" value="1"/>
</dbReference>
<evidence type="ECO:0000256" key="3">
    <source>
        <dbReference type="ARBA" id="ARBA00009000"/>
    </source>
</evidence>
<evidence type="ECO:0000256" key="10">
    <source>
        <dbReference type="SAM" id="MobiDB-lite"/>
    </source>
</evidence>
<evidence type="ECO:0000259" key="11">
    <source>
        <dbReference type="SMART" id="SM00642"/>
    </source>
</evidence>
<dbReference type="Gene3D" id="3.20.20.80">
    <property type="entry name" value="Glycosidases"/>
    <property type="match status" value="1"/>
</dbReference>
<organism evidence="12 13">
    <name type="scientific">Microlunatus panaciterrae</name>
    <dbReference type="NCBI Taxonomy" id="400768"/>
    <lineage>
        <taxon>Bacteria</taxon>
        <taxon>Bacillati</taxon>
        <taxon>Actinomycetota</taxon>
        <taxon>Actinomycetes</taxon>
        <taxon>Propionibacteriales</taxon>
        <taxon>Propionibacteriaceae</taxon>
        <taxon>Microlunatus</taxon>
    </lineage>
</organism>
<dbReference type="Pfam" id="PF02922">
    <property type="entry name" value="CBM_48"/>
    <property type="match status" value="1"/>
</dbReference>
<evidence type="ECO:0000256" key="4">
    <source>
        <dbReference type="ARBA" id="ARBA00022600"/>
    </source>
</evidence>
<keyword evidence="13" id="KW-1185">Reference proteome</keyword>
<dbReference type="Gene3D" id="2.60.40.1180">
    <property type="entry name" value="Golgi alpha-mannosidase II"/>
    <property type="match status" value="1"/>
</dbReference>
<comment type="function">
    <text evidence="9">Catalyzes the formation of the alpha-1,6-glucosidic linkages in glycogen by scission of a 1,4-alpha-linked oligosaccharide from growing alpha-1,4-glucan chains and the subsequent attachment of the oligosaccharide to the alpha-1,6 position.</text>
</comment>
<keyword evidence="7 9" id="KW-0320">Glycogen biosynthesis</keyword>
<dbReference type="SUPFAM" id="SSF51011">
    <property type="entry name" value="Glycosyl hydrolase domain"/>
    <property type="match status" value="1"/>
</dbReference>
<evidence type="ECO:0000256" key="6">
    <source>
        <dbReference type="ARBA" id="ARBA00022679"/>
    </source>
</evidence>
<name>A0ABS2RFQ4_9ACTN</name>
<dbReference type="InterPro" id="IPR006407">
    <property type="entry name" value="GlgB"/>
</dbReference>
<evidence type="ECO:0000256" key="8">
    <source>
        <dbReference type="ARBA" id="ARBA00023277"/>
    </source>
</evidence>
<evidence type="ECO:0000256" key="7">
    <source>
        <dbReference type="ARBA" id="ARBA00023056"/>
    </source>
</evidence>
<feature type="compositionally biased region" description="Basic residues" evidence="10">
    <location>
        <begin position="670"/>
        <end position="685"/>
    </location>
</feature>
<dbReference type="NCBIfam" id="NF003811">
    <property type="entry name" value="PRK05402.1"/>
    <property type="match status" value="1"/>
</dbReference>
<comment type="caution">
    <text evidence="12">The sequence shown here is derived from an EMBL/GenBank/DDBJ whole genome shotgun (WGS) entry which is preliminary data.</text>
</comment>
<evidence type="ECO:0000256" key="5">
    <source>
        <dbReference type="ARBA" id="ARBA00022676"/>
    </source>
</evidence>
<evidence type="ECO:0000313" key="12">
    <source>
        <dbReference type="EMBL" id="MBM7797352.1"/>
    </source>
</evidence>
<dbReference type="InterPro" id="IPR013783">
    <property type="entry name" value="Ig-like_fold"/>
</dbReference>
<dbReference type="InterPro" id="IPR004193">
    <property type="entry name" value="Glyco_hydro_13_N"/>
</dbReference>
<feature type="region of interest" description="Disordered" evidence="10">
    <location>
        <begin position="648"/>
        <end position="685"/>
    </location>
</feature>